<evidence type="ECO:0000313" key="3">
    <source>
        <dbReference type="EMBL" id="QHT85324.1"/>
    </source>
</evidence>
<evidence type="ECO:0008006" key="4">
    <source>
        <dbReference type="Google" id="ProtNLM"/>
    </source>
</evidence>
<evidence type="ECO:0000256" key="2">
    <source>
        <dbReference type="ARBA" id="ARBA00022679"/>
    </source>
</evidence>
<dbReference type="GO" id="GO:0008107">
    <property type="term" value="F:galactoside 2-alpha-L-fucosyltransferase activity"/>
    <property type="evidence" value="ECO:0007669"/>
    <property type="project" value="InterPro"/>
</dbReference>
<reference evidence="3" key="1">
    <citation type="journal article" date="2020" name="Nature">
        <title>Giant virus diversity and host interactions through global metagenomics.</title>
        <authorList>
            <person name="Schulz F."/>
            <person name="Roux S."/>
            <person name="Paez-Espino D."/>
            <person name="Jungbluth S."/>
            <person name="Walsh D.A."/>
            <person name="Denef V.J."/>
            <person name="McMahon K.D."/>
            <person name="Konstantinidis K.T."/>
            <person name="Eloe-Fadrosh E.A."/>
            <person name="Kyrpides N.C."/>
            <person name="Woyke T."/>
        </authorList>
    </citation>
    <scope>NUCLEOTIDE SEQUENCE</scope>
    <source>
        <strain evidence="3">GVMAG-M-3300023184-17</strain>
    </source>
</reference>
<dbReference type="PANTHER" id="PTHR11927">
    <property type="entry name" value="GALACTOSIDE 2-L-FUCOSYLTRANSFERASE"/>
    <property type="match status" value="1"/>
</dbReference>
<dbReference type="EMBL" id="MN740041">
    <property type="protein sequence ID" value="QHT85324.1"/>
    <property type="molecule type" value="Genomic_DNA"/>
</dbReference>
<dbReference type="AlphaFoldDB" id="A0A6C0HXN5"/>
<sequence>MISILLQGGLGNQLFQLFSAISYALDQKEKIVIPSEKIDGHSRPTYWTTLLKRLKESVEKVDVRKIQKLAEAGFHYTPLPAVPNVMLVGYFQSYKYFEKHYEVIYKKLNFNIEQETIRSKYLTMNDTISLHFRIGDYTNLQLHHNILKDDYYIRAIREIIRRTKKSNWNIIYFCEEKDNLPVKQRLYKIKKSFPELEFHKADDTMEDWEQLLLMSCSNHNIIANSAFSWWASYLNTNPDKIVVYPKTWFGAANYDKSTKDMFPPSWVPL</sequence>
<dbReference type="PANTHER" id="PTHR11927:SF9">
    <property type="entry name" value="L-FUCOSYLTRANSFERASE"/>
    <property type="match status" value="1"/>
</dbReference>
<dbReference type="InterPro" id="IPR002516">
    <property type="entry name" value="Glyco_trans_11"/>
</dbReference>
<accession>A0A6C0HXN5</accession>
<dbReference type="Pfam" id="PF01531">
    <property type="entry name" value="Glyco_transf_11"/>
    <property type="match status" value="1"/>
</dbReference>
<organism evidence="3">
    <name type="scientific">viral metagenome</name>
    <dbReference type="NCBI Taxonomy" id="1070528"/>
    <lineage>
        <taxon>unclassified sequences</taxon>
        <taxon>metagenomes</taxon>
        <taxon>organismal metagenomes</taxon>
    </lineage>
</organism>
<protein>
    <recommendedName>
        <fullName evidence="4">Glycosyltransferase</fullName>
    </recommendedName>
</protein>
<keyword evidence="1" id="KW-0328">Glycosyltransferase</keyword>
<evidence type="ECO:0000256" key="1">
    <source>
        <dbReference type="ARBA" id="ARBA00022676"/>
    </source>
</evidence>
<keyword evidence="2" id="KW-0808">Transferase</keyword>
<dbReference type="GO" id="GO:0005975">
    <property type="term" value="P:carbohydrate metabolic process"/>
    <property type="evidence" value="ECO:0007669"/>
    <property type="project" value="InterPro"/>
</dbReference>
<name>A0A6C0HXN5_9ZZZZ</name>
<dbReference type="GO" id="GO:0016020">
    <property type="term" value="C:membrane"/>
    <property type="evidence" value="ECO:0007669"/>
    <property type="project" value="InterPro"/>
</dbReference>
<proteinExistence type="predicted"/>
<dbReference type="CDD" id="cd11301">
    <property type="entry name" value="Fut1_Fut2_like"/>
    <property type="match status" value="1"/>
</dbReference>